<dbReference type="Proteomes" id="UP001054945">
    <property type="component" value="Unassembled WGS sequence"/>
</dbReference>
<accession>A0AAV4SK20</accession>
<dbReference type="AlphaFoldDB" id="A0AAV4SK20"/>
<name>A0AAV4SK20_CAEEX</name>
<gene>
    <name evidence="1" type="ORF">CEXT_695601</name>
</gene>
<reference evidence="1 2" key="1">
    <citation type="submission" date="2021-06" db="EMBL/GenBank/DDBJ databases">
        <title>Caerostris extrusa draft genome.</title>
        <authorList>
            <person name="Kono N."/>
            <person name="Arakawa K."/>
        </authorList>
    </citation>
    <scope>NUCLEOTIDE SEQUENCE [LARGE SCALE GENOMIC DNA]</scope>
</reference>
<comment type="caution">
    <text evidence="1">The sequence shown here is derived from an EMBL/GenBank/DDBJ whole genome shotgun (WGS) entry which is preliminary data.</text>
</comment>
<proteinExistence type="predicted"/>
<organism evidence="1 2">
    <name type="scientific">Caerostris extrusa</name>
    <name type="common">Bark spider</name>
    <name type="synonym">Caerostris bankana</name>
    <dbReference type="NCBI Taxonomy" id="172846"/>
    <lineage>
        <taxon>Eukaryota</taxon>
        <taxon>Metazoa</taxon>
        <taxon>Ecdysozoa</taxon>
        <taxon>Arthropoda</taxon>
        <taxon>Chelicerata</taxon>
        <taxon>Arachnida</taxon>
        <taxon>Araneae</taxon>
        <taxon>Araneomorphae</taxon>
        <taxon>Entelegynae</taxon>
        <taxon>Araneoidea</taxon>
        <taxon>Araneidae</taxon>
        <taxon>Caerostris</taxon>
    </lineage>
</organism>
<evidence type="ECO:0000313" key="2">
    <source>
        <dbReference type="Proteomes" id="UP001054945"/>
    </source>
</evidence>
<dbReference type="EMBL" id="BPLR01009807">
    <property type="protein sequence ID" value="GIY34778.1"/>
    <property type="molecule type" value="Genomic_DNA"/>
</dbReference>
<sequence length="81" mass="9477">MLMRVFYASCYNIRMSRKGHHQKHTGIFVVVDMKCSDILDADAKCSMQVATIFECLGKDTIKTYRHLRCRQMYEVLRHSGC</sequence>
<keyword evidence="2" id="KW-1185">Reference proteome</keyword>
<evidence type="ECO:0000313" key="1">
    <source>
        <dbReference type="EMBL" id="GIY34778.1"/>
    </source>
</evidence>
<protein>
    <submittedName>
        <fullName evidence="1">Uncharacterized protein</fullName>
    </submittedName>
</protein>